<name>E1RG99_METP4</name>
<keyword evidence="3" id="KW-1185">Reference proteome</keyword>
<dbReference type="EMBL" id="CP002117">
    <property type="protein sequence ID" value="ADN37413.1"/>
    <property type="molecule type" value="Genomic_DNA"/>
</dbReference>
<reference evidence="2 3" key="1">
    <citation type="journal article" date="2010" name="Stand. Genomic Sci.">
        <title>Complete genome sequence of Methanoplanus petrolearius type strain (SEBR 4847).</title>
        <authorList>
            <person name="Brambilla E."/>
            <person name="Djao O.D."/>
            <person name="Daligault H."/>
            <person name="Lapidus A."/>
            <person name="Lucas S."/>
            <person name="Hammon N."/>
            <person name="Nolan M."/>
            <person name="Tice H."/>
            <person name="Cheng J.F."/>
            <person name="Han C."/>
            <person name="Tapia R."/>
            <person name="Goodwin L."/>
            <person name="Pitluck S."/>
            <person name="Liolios K."/>
            <person name="Ivanova N."/>
            <person name="Mavromatis K."/>
            <person name="Mikhailova N."/>
            <person name="Pati A."/>
            <person name="Chen A."/>
            <person name="Palaniappan K."/>
            <person name="Land M."/>
            <person name="Hauser L."/>
            <person name="Chang Y.J."/>
            <person name="Jeffries C.D."/>
            <person name="Rohde M."/>
            <person name="Spring S."/>
            <person name="Sikorski J."/>
            <person name="Goker M."/>
            <person name="Woyke T."/>
            <person name="Bristow J."/>
            <person name="Eisen J.A."/>
            <person name="Markowitz V."/>
            <person name="Hugenholtz P."/>
            <person name="Kyrpides N.C."/>
            <person name="Klenk H.P."/>
        </authorList>
    </citation>
    <scope>NUCLEOTIDE SEQUENCE [LARGE SCALE GENOMIC DNA]</scope>
    <source>
        <strain evidence="3">DSM 11571 / OCM 486 / SEBR 4847</strain>
    </source>
</reference>
<feature type="transmembrane region" description="Helical" evidence="1">
    <location>
        <begin position="176"/>
        <end position="200"/>
    </location>
</feature>
<feature type="transmembrane region" description="Helical" evidence="1">
    <location>
        <begin position="104"/>
        <end position="124"/>
    </location>
</feature>
<dbReference type="Proteomes" id="UP000006565">
    <property type="component" value="Chromosome"/>
</dbReference>
<dbReference type="KEGG" id="mpi:Mpet_2670"/>
<feature type="transmembrane region" description="Helical" evidence="1">
    <location>
        <begin position="60"/>
        <end position="77"/>
    </location>
</feature>
<keyword evidence="1" id="KW-0812">Transmembrane</keyword>
<evidence type="ECO:0000313" key="2">
    <source>
        <dbReference type="EMBL" id="ADN37413.1"/>
    </source>
</evidence>
<protein>
    <submittedName>
        <fullName evidence="2">Putative integral membrane sensor protein</fullName>
    </submittedName>
</protein>
<dbReference type="RefSeq" id="WP_013330586.1">
    <property type="nucleotide sequence ID" value="NC_014507.1"/>
</dbReference>
<keyword evidence="1" id="KW-0472">Membrane</keyword>
<feature type="transmembrane region" description="Helical" evidence="1">
    <location>
        <begin position="29"/>
        <end position="54"/>
    </location>
</feature>
<dbReference type="AlphaFoldDB" id="E1RG99"/>
<evidence type="ECO:0000313" key="3">
    <source>
        <dbReference type="Proteomes" id="UP000006565"/>
    </source>
</evidence>
<gene>
    <name evidence="2" type="ordered locus">Mpet_2670</name>
</gene>
<keyword evidence="1" id="KW-1133">Transmembrane helix</keyword>
<proteinExistence type="predicted"/>
<dbReference type="HOGENOM" id="CLU_120321_0_0_2"/>
<organism evidence="2 3">
    <name type="scientific">Methanolacinia petrolearia (strain DSM 11571 / OCM 486 / SEBR 4847)</name>
    <name type="common">Methanoplanus petrolearius</name>
    <dbReference type="NCBI Taxonomy" id="679926"/>
    <lineage>
        <taxon>Archaea</taxon>
        <taxon>Methanobacteriati</taxon>
        <taxon>Methanobacteriota</taxon>
        <taxon>Stenosarchaea group</taxon>
        <taxon>Methanomicrobia</taxon>
        <taxon>Methanomicrobiales</taxon>
        <taxon>Methanomicrobiaceae</taxon>
        <taxon>Methanolacinia</taxon>
    </lineage>
</organism>
<dbReference type="eggNOG" id="arCOG07678">
    <property type="taxonomic scope" value="Archaea"/>
</dbReference>
<accession>E1RG99</accession>
<dbReference type="OrthoDB" id="110869at2157"/>
<sequence length="212" mass="23339">MNTPNPGQGAAGLHLIDNQGDRKKKVPKYLYAALFFLLVCANALIAKFVVFSFNFAPGTAYLYVSIAFMIVFALWFGMYGAIAAYAGCFIGAGLLSGLPLDLNIVWSLTDFWEALIPLVAFRALGCDPALRNRRDVIVLLVFGVIVNNIAGAVWGPVALALGGQIAWDSVVLVSSIWFLGNFILCLCLVPFLLLFFTPLVENHELYIRKYWH</sequence>
<dbReference type="GeneID" id="9745164"/>
<feature type="transmembrane region" description="Helical" evidence="1">
    <location>
        <begin position="136"/>
        <end position="156"/>
    </location>
</feature>
<evidence type="ECO:0000256" key="1">
    <source>
        <dbReference type="SAM" id="Phobius"/>
    </source>
</evidence>